<dbReference type="EMBL" id="JAERRF010000013">
    <property type="protein sequence ID" value="MBL1099485.1"/>
    <property type="molecule type" value="Genomic_DNA"/>
</dbReference>
<evidence type="ECO:0000313" key="3">
    <source>
        <dbReference type="EMBL" id="MBL1099485.1"/>
    </source>
</evidence>
<evidence type="ECO:0000256" key="1">
    <source>
        <dbReference type="ARBA" id="ARBA00023125"/>
    </source>
</evidence>
<name>A0ABS1NHD8_9ACTN</name>
<comment type="caution">
    <text evidence="3">The sequence shown here is derived from an EMBL/GenBank/DDBJ whole genome shotgun (WGS) entry which is preliminary data.</text>
</comment>
<sequence length="156" mass="17700">MRVITPGRLAALREQAGLSKTELARRIGVSTRMVFFYEEGRHTPTPQRLQKIAEALRCDLEELTGVRRGEEGSRGSSAWSRARALPKNACASLACRRAISRRACCCSARNTRSCSRSYTVARITHAYCRDHWNRRVVDLPNPRATFVTLRAAPRWR</sequence>
<evidence type="ECO:0000313" key="4">
    <source>
        <dbReference type="Proteomes" id="UP000634229"/>
    </source>
</evidence>
<dbReference type="Gene3D" id="1.10.260.40">
    <property type="entry name" value="lambda repressor-like DNA-binding domains"/>
    <property type="match status" value="1"/>
</dbReference>
<accession>A0ABS1NHD8</accession>
<dbReference type="PROSITE" id="PS50943">
    <property type="entry name" value="HTH_CROC1"/>
    <property type="match status" value="1"/>
</dbReference>
<keyword evidence="1" id="KW-0238">DNA-binding</keyword>
<dbReference type="InterPro" id="IPR050807">
    <property type="entry name" value="TransReg_Diox_bact_type"/>
</dbReference>
<dbReference type="RefSeq" id="WP_201876892.1">
    <property type="nucleotide sequence ID" value="NZ_JAERRF010000013.1"/>
</dbReference>
<dbReference type="PANTHER" id="PTHR46797">
    <property type="entry name" value="HTH-TYPE TRANSCRIPTIONAL REGULATOR"/>
    <property type="match status" value="1"/>
</dbReference>
<keyword evidence="4" id="KW-1185">Reference proteome</keyword>
<feature type="domain" description="HTH cro/C1-type" evidence="2">
    <location>
        <begin position="9"/>
        <end position="63"/>
    </location>
</feature>
<protein>
    <submittedName>
        <fullName evidence="3">Helix-turn-helix transcriptional regulator</fullName>
    </submittedName>
</protein>
<dbReference type="SMART" id="SM00530">
    <property type="entry name" value="HTH_XRE"/>
    <property type="match status" value="1"/>
</dbReference>
<dbReference type="PANTHER" id="PTHR46797:SF1">
    <property type="entry name" value="METHYLPHOSPHONATE SYNTHASE"/>
    <property type="match status" value="1"/>
</dbReference>
<reference evidence="3 4" key="1">
    <citation type="submission" date="2021-01" db="EMBL/GenBank/DDBJ databases">
        <title>WGS of actinomycetes isolated from Thailand.</title>
        <authorList>
            <person name="Thawai C."/>
        </authorList>
    </citation>
    <scope>NUCLEOTIDE SEQUENCE [LARGE SCALE GENOMIC DNA]</scope>
    <source>
        <strain evidence="3 4">CA1R205</strain>
    </source>
</reference>
<proteinExistence type="predicted"/>
<dbReference type="Pfam" id="PF01381">
    <property type="entry name" value="HTH_3"/>
    <property type="match status" value="1"/>
</dbReference>
<evidence type="ECO:0000259" key="2">
    <source>
        <dbReference type="PROSITE" id="PS50943"/>
    </source>
</evidence>
<dbReference type="Proteomes" id="UP000634229">
    <property type="component" value="Unassembled WGS sequence"/>
</dbReference>
<gene>
    <name evidence="3" type="ORF">JK363_23010</name>
</gene>
<organism evidence="3 4">
    <name type="scientific">Streptomyces coffeae</name>
    <dbReference type="NCBI Taxonomy" id="621382"/>
    <lineage>
        <taxon>Bacteria</taxon>
        <taxon>Bacillati</taxon>
        <taxon>Actinomycetota</taxon>
        <taxon>Actinomycetes</taxon>
        <taxon>Kitasatosporales</taxon>
        <taxon>Streptomycetaceae</taxon>
        <taxon>Streptomyces</taxon>
    </lineage>
</organism>
<dbReference type="CDD" id="cd00093">
    <property type="entry name" value="HTH_XRE"/>
    <property type="match status" value="1"/>
</dbReference>
<dbReference type="InterPro" id="IPR010982">
    <property type="entry name" value="Lambda_DNA-bd_dom_sf"/>
</dbReference>
<dbReference type="SUPFAM" id="SSF47413">
    <property type="entry name" value="lambda repressor-like DNA-binding domains"/>
    <property type="match status" value="1"/>
</dbReference>
<dbReference type="InterPro" id="IPR001387">
    <property type="entry name" value="Cro/C1-type_HTH"/>
</dbReference>